<comment type="similarity">
    <text evidence="1">Belongs to the class I-like SAM-binding methyltransferase superfamily. EEF2KMT family.</text>
</comment>
<proteinExistence type="inferred from homology"/>
<dbReference type="PANTHER" id="PTHR14614:SF130">
    <property type="entry name" value="PROTEIN-LYSINE N-METHYLTRANSFERASE EEF2KMT"/>
    <property type="match status" value="1"/>
</dbReference>
<gene>
    <name evidence="4" type="ORF">PV328_008234</name>
</gene>
<keyword evidence="2" id="KW-0808">Transferase</keyword>
<sequence length="320" mass="36554">MAARIETGLDILLIKKQFLCGIPIDRINLHKQIDIEQQREIFNNTINDNLVKKYPIKQAYQQAFLRKFVENLENNNEDIDDELYEILCKFLSTNDTSTTHYRHFLMKNHSQKIDRIIIKESKSIISEGTTGLCSWQAAEALAEWCTANREQIDDKCVLELGSGVGLTGLTVLSTCLPNKYTFTDCHPSVLKLLKENISLNLSTLQNNEFPNINVNVINFNWELINQFTSANWSSPDLILAADVVYDTSIFHSLITALKLLLTRANSYAIIAITVRNESTMSNFITQLGTYGLMHKEEIVPNYSIFFPNTETPVKIFKIHK</sequence>
<keyword evidence="5" id="KW-1185">Reference proteome</keyword>
<feature type="domain" description="FAM86 N-terminal" evidence="3">
    <location>
        <begin position="19"/>
        <end position="88"/>
    </location>
</feature>
<dbReference type="EMBL" id="JAQQBS010001423">
    <property type="protein sequence ID" value="KAK0160870.1"/>
    <property type="molecule type" value="Genomic_DNA"/>
</dbReference>
<reference evidence="4" key="2">
    <citation type="submission" date="2023-03" db="EMBL/GenBank/DDBJ databases">
        <authorList>
            <person name="Inwood S.N."/>
            <person name="Skelly J.G."/>
            <person name="Guhlin J."/>
            <person name="Harrop T.W.R."/>
            <person name="Goldson S.G."/>
            <person name="Dearden P.K."/>
        </authorList>
    </citation>
    <scope>NUCLEOTIDE SEQUENCE</scope>
    <source>
        <strain evidence="4">Irish</strain>
        <tissue evidence="4">Whole body</tissue>
    </source>
</reference>
<dbReference type="AlphaFoldDB" id="A0AA39CAE3"/>
<dbReference type="Proteomes" id="UP001168990">
    <property type="component" value="Unassembled WGS sequence"/>
</dbReference>
<organism evidence="4 5">
    <name type="scientific">Microctonus aethiopoides</name>
    <dbReference type="NCBI Taxonomy" id="144406"/>
    <lineage>
        <taxon>Eukaryota</taxon>
        <taxon>Metazoa</taxon>
        <taxon>Ecdysozoa</taxon>
        <taxon>Arthropoda</taxon>
        <taxon>Hexapoda</taxon>
        <taxon>Insecta</taxon>
        <taxon>Pterygota</taxon>
        <taxon>Neoptera</taxon>
        <taxon>Endopterygota</taxon>
        <taxon>Hymenoptera</taxon>
        <taxon>Apocrita</taxon>
        <taxon>Ichneumonoidea</taxon>
        <taxon>Braconidae</taxon>
        <taxon>Euphorinae</taxon>
        <taxon>Microctonus</taxon>
    </lineage>
</organism>
<evidence type="ECO:0000256" key="2">
    <source>
        <dbReference type="ARBA" id="ARBA00022679"/>
    </source>
</evidence>
<dbReference type="Pfam" id="PF10294">
    <property type="entry name" value="Methyltransf_16"/>
    <property type="match status" value="1"/>
</dbReference>
<dbReference type="GO" id="GO:0032991">
    <property type="term" value="C:protein-containing complex"/>
    <property type="evidence" value="ECO:0007669"/>
    <property type="project" value="TreeGrafter"/>
</dbReference>
<comment type="caution">
    <text evidence="4">The sequence shown here is derived from an EMBL/GenBank/DDBJ whole genome shotgun (WGS) entry which is preliminary data.</text>
</comment>
<name>A0AA39CAE3_9HYME</name>
<dbReference type="Pfam" id="PF14904">
    <property type="entry name" value="FAM86"/>
    <property type="match status" value="1"/>
</dbReference>
<reference evidence="4" key="1">
    <citation type="journal article" date="2023" name="bioRxiv">
        <title>Scaffold-level genome assemblies of two parasitoid biocontrol wasps reveal the parthenogenesis mechanism and an associated novel virus.</title>
        <authorList>
            <person name="Inwood S."/>
            <person name="Skelly J."/>
            <person name="Guhlin J."/>
            <person name="Harrop T."/>
            <person name="Goldson S."/>
            <person name="Dearden P."/>
        </authorList>
    </citation>
    <scope>NUCLEOTIDE SEQUENCE</scope>
    <source>
        <strain evidence="4">Irish</strain>
        <tissue evidence="4">Whole body</tissue>
    </source>
</reference>
<dbReference type="InterPro" id="IPR029063">
    <property type="entry name" value="SAM-dependent_MTases_sf"/>
</dbReference>
<dbReference type="InterPro" id="IPR019410">
    <property type="entry name" value="Methyltransf_16"/>
</dbReference>
<dbReference type="Gene3D" id="3.40.50.150">
    <property type="entry name" value="Vaccinia Virus protein VP39"/>
    <property type="match status" value="1"/>
</dbReference>
<evidence type="ECO:0000259" key="3">
    <source>
        <dbReference type="Pfam" id="PF14904"/>
    </source>
</evidence>
<dbReference type="InterPro" id="IPR029426">
    <property type="entry name" value="FAM86_N"/>
</dbReference>
<dbReference type="PANTHER" id="PTHR14614">
    <property type="entry name" value="HEPATOCELLULAR CARCINOMA-ASSOCIATED ANTIGEN"/>
    <property type="match status" value="1"/>
</dbReference>
<accession>A0AA39CAE3</accession>
<dbReference type="SUPFAM" id="SSF53335">
    <property type="entry name" value="S-adenosyl-L-methionine-dependent methyltransferases"/>
    <property type="match status" value="1"/>
</dbReference>
<evidence type="ECO:0000313" key="5">
    <source>
        <dbReference type="Proteomes" id="UP001168990"/>
    </source>
</evidence>
<protein>
    <recommendedName>
        <fullName evidence="3">FAM86 N-terminal domain-containing protein</fullName>
    </recommendedName>
</protein>
<evidence type="ECO:0000313" key="4">
    <source>
        <dbReference type="EMBL" id="KAK0160870.1"/>
    </source>
</evidence>
<dbReference type="GO" id="GO:0016740">
    <property type="term" value="F:transferase activity"/>
    <property type="evidence" value="ECO:0007669"/>
    <property type="project" value="UniProtKB-KW"/>
</dbReference>
<evidence type="ECO:0000256" key="1">
    <source>
        <dbReference type="ARBA" id="ARBA00005511"/>
    </source>
</evidence>